<dbReference type="PANTHER" id="PTHR15735:SF13">
    <property type="entry name" value="FORMIN-BINDING PROTEIN 1"/>
    <property type="match status" value="1"/>
</dbReference>
<dbReference type="Gene3D" id="1.20.1270.60">
    <property type="entry name" value="Arfaptin homology (AH) domain/BAR domain"/>
    <property type="match status" value="1"/>
</dbReference>
<feature type="non-terminal residue" evidence="3">
    <location>
        <position position="1"/>
    </location>
</feature>
<gene>
    <name evidence="3" type="ORF">GSTENG00003308001</name>
</gene>
<evidence type="ECO:0000259" key="2">
    <source>
        <dbReference type="PROSITE" id="PS51741"/>
    </source>
</evidence>
<feature type="domain" description="F-BAR" evidence="2">
    <location>
        <begin position="1"/>
        <end position="92"/>
    </location>
</feature>
<keyword evidence="1" id="KW-0175">Coiled coil</keyword>
<accession>Q4TCH3</accession>
<dbReference type="InterPro" id="IPR031160">
    <property type="entry name" value="F_BAR_dom"/>
</dbReference>
<protein>
    <submittedName>
        <fullName evidence="3">Chromosome undetermined SCAF6910, whole genome shotgun sequence</fullName>
    </submittedName>
</protein>
<organism evidence="3">
    <name type="scientific">Tetraodon nigroviridis</name>
    <name type="common">Spotted green pufferfish</name>
    <name type="synonym">Chelonodon nigroviridis</name>
    <dbReference type="NCBI Taxonomy" id="99883"/>
    <lineage>
        <taxon>Eukaryota</taxon>
        <taxon>Metazoa</taxon>
        <taxon>Chordata</taxon>
        <taxon>Craniata</taxon>
        <taxon>Vertebrata</taxon>
        <taxon>Euteleostomi</taxon>
        <taxon>Actinopterygii</taxon>
        <taxon>Neopterygii</taxon>
        <taxon>Teleostei</taxon>
        <taxon>Neoteleostei</taxon>
        <taxon>Acanthomorphata</taxon>
        <taxon>Eupercaria</taxon>
        <taxon>Tetraodontiformes</taxon>
        <taxon>Tetradontoidea</taxon>
        <taxon>Tetraodontidae</taxon>
        <taxon>Tetraodon</taxon>
    </lineage>
</organism>
<reference evidence="3" key="1">
    <citation type="journal article" date="2004" name="Nature">
        <title>Genome duplication in the teleost fish Tetraodon nigroviridis reveals the early vertebrate proto-karyotype.</title>
        <authorList>
            <person name="Jaillon O."/>
            <person name="Aury J.-M."/>
            <person name="Brunet F."/>
            <person name="Petit J.-L."/>
            <person name="Stange-Thomann N."/>
            <person name="Mauceli E."/>
            <person name="Bouneau L."/>
            <person name="Fischer C."/>
            <person name="Ozouf-Costaz C."/>
            <person name="Bernot A."/>
            <person name="Nicaud S."/>
            <person name="Jaffe D."/>
            <person name="Fisher S."/>
            <person name="Lutfalla G."/>
            <person name="Dossat C."/>
            <person name="Segurens B."/>
            <person name="Dasilva C."/>
            <person name="Salanoubat M."/>
            <person name="Levy M."/>
            <person name="Boudet N."/>
            <person name="Castellano S."/>
            <person name="Anthouard V."/>
            <person name="Jubin C."/>
            <person name="Castelli V."/>
            <person name="Katinka M."/>
            <person name="Vacherie B."/>
            <person name="Biemont C."/>
            <person name="Skalli Z."/>
            <person name="Cattolico L."/>
            <person name="Poulain J."/>
            <person name="De Berardinis V."/>
            <person name="Cruaud C."/>
            <person name="Duprat S."/>
            <person name="Brottier P."/>
            <person name="Coutanceau J.-P."/>
            <person name="Gouzy J."/>
            <person name="Parra G."/>
            <person name="Lardier G."/>
            <person name="Chapple C."/>
            <person name="McKernan K.J."/>
            <person name="McEwan P."/>
            <person name="Bosak S."/>
            <person name="Kellis M."/>
            <person name="Volff J.-N."/>
            <person name="Guigo R."/>
            <person name="Zody M.C."/>
            <person name="Mesirov J."/>
            <person name="Lindblad-Toh K."/>
            <person name="Birren B."/>
            <person name="Nusbaum C."/>
            <person name="Kahn D."/>
            <person name="Robinson-Rechavi M."/>
            <person name="Laudet V."/>
            <person name="Schachter V."/>
            <person name="Quetier F."/>
            <person name="Saurin W."/>
            <person name="Scarpelli C."/>
            <person name="Wincker P."/>
            <person name="Lander E.S."/>
            <person name="Weissenbach J."/>
            <person name="Roest Crollius H."/>
        </authorList>
    </citation>
    <scope>NUCLEOTIDE SEQUENCE [LARGE SCALE GENOMIC DNA]</scope>
</reference>
<name>Q4TCH3_TETNG</name>
<evidence type="ECO:0000313" key="3">
    <source>
        <dbReference type="EMBL" id="CAF89409.1"/>
    </source>
</evidence>
<dbReference type="PROSITE" id="PS51741">
    <property type="entry name" value="F_BAR"/>
    <property type="match status" value="1"/>
</dbReference>
<evidence type="ECO:0000256" key="1">
    <source>
        <dbReference type="PROSITE-ProRule" id="PRU01077"/>
    </source>
</evidence>
<dbReference type="OrthoDB" id="8783038at2759"/>
<reference evidence="3" key="2">
    <citation type="submission" date="2004-02" db="EMBL/GenBank/DDBJ databases">
        <authorList>
            <consortium name="Genoscope"/>
            <consortium name="Whitehead Institute Centre for Genome Research"/>
        </authorList>
    </citation>
    <scope>NUCLEOTIDE SEQUENCE</scope>
</reference>
<proteinExistence type="predicted"/>
<dbReference type="PANTHER" id="PTHR15735">
    <property type="entry name" value="FCH AND DOUBLE SH3 DOMAINS PROTEIN"/>
    <property type="match status" value="1"/>
</dbReference>
<dbReference type="SUPFAM" id="SSF103657">
    <property type="entry name" value="BAR/IMD domain-like"/>
    <property type="match status" value="1"/>
</dbReference>
<dbReference type="AlphaFoldDB" id="Q4TCH3"/>
<dbReference type="KEGG" id="tng:GSTEN00003308G001"/>
<dbReference type="InterPro" id="IPR027267">
    <property type="entry name" value="AH/BAR_dom_sf"/>
</dbReference>
<dbReference type="EMBL" id="CAAE01006910">
    <property type="protein sequence ID" value="CAF89409.1"/>
    <property type="molecule type" value="Genomic_DNA"/>
</dbReference>
<sequence>QARQQAQMRQQMAADSKNDYSSYLQKFNQEQNEHYFTNIPAIFQKLQDMEEKRIEKLGVCMKTFAEVDRQVLPIVGKCLDGMTKAAESIEPK</sequence>
<feature type="non-terminal residue" evidence="3">
    <location>
        <position position="92"/>
    </location>
</feature>